<dbReference type="AlphaFoldDB" id="A0A397IQU1"/>
<evidence type="ECO:0000313" key="2">
    <source>
        <dbReference type="Proteomes" id="UP000266861"/>
    </source>
</evidence>
<reference evidence="1 2" key="1">
    <citation type="submission" date="2018-08" db="EMBL/GenBank/DDBJ databases">
        <title>Genome and evolution of the arbuscular mycorrhizal fungus Diversispora epigaea (formerly Glomus versiforme) and its bacterial endosymbionts.</title>
        <authorList>
            <person name="Sun X."/>
            <person name="Fei Z."/>
            <person name="Harrison M."/>
        </authorList>
    </citation>
    <scope>NUCLEOTIDE SEQUENCE [LARGE SCALE GENOMIC DNA]</scope>
    <source>
        <strain evidence="1 2">IT104</strain>
    </source>
</reference>
<dbReference type="OrthoDB" id="2318262at2759"/>
<keyword evidence="2" id="KW-1185">Reference proteome</keyword>
<accession>A0A397IQU1</accession>
<evidence type="ECO:0008006" key="3">
    <source>
        <dbReference type="Google" id="ProtNLM"/>
    </source>
</evidence>
<gene>
    <name evidence="1" type="ORF">Glove_194g157</name>
</gene>
<protein>
    <recommendedName>
        <fullName evidence="3">Protein kinase domain-containing protein</fullName>
    </recommendedName>
</protein>
<organism evidence="1 2">
    <name type="scientific">Diversispora epigaea</name>
    <dbReference type="NCBI Taxonomy" id="1348612"/>
    <lineage>
        <taxon>Eukaryota</taxon>
        <taxon>Fungi</taxon>
        <taxon>Fungi incertae sedis</taxon>
        <taxon>Mucoromycota</taxon>
        <taxon>Glomeromycotina</taxon>
        <taxon>Glomeromycetes</taxon>
        <taxon>Diversisporales</taxon>
        <taxon>Diversisporaceae</taxon>
        <taxon>Diversispora</taxon>
    </lineage>
</organism>
<proteinExistence type="predicted"/>
<comment type="caution">
    <text evidence="1">The sequence shown here is derived from an EMBL/GenBank/DDBJ whole genome shotgun (WGS) entry which is preliminary data.</text>
</comment>
<dbReference type="Proteomes" id="UP000266861">
    <property type="component" value="Unassembled WGS sequence"/>
</dbReference>
<dbReference type="EMBL" id="PQFF01000182">
    <property type="protein sequence ID" value="RHZ76628.1"/>
    <property type="molecule type" value="Genomic_DNA"/>
</dbReference>
<evidence type="ECO:0000313" key="1">
    <source>
        <dbReference type="EMBL" id="RHZ76628.1"/>
    </source>
</evidence>
<sequence length="90" mass="10120">MVCGIRPECNQKCNGHWCNPCNPKMILIIGRLNANGWRKVLGYISYDRFKDVKQIGKGGFGTINLLGGLMDQLENGILKINNGVELKKNW</sequence>
<name>A0A397IQU1_9GLOM</name>